<organism evidence="1 2">
    <name type="scientific">Mucilaginibacter ximonensis</name>
    <dbReference type="NCBI Taxonomy" id="538021"/>
    <lineage>
        <taxon>Bacteria</taxon>
        <taxon>Pseudomonadati</taxon>
        <taxon>Bacteroidota</taxon>
        <taxon>Sphingobacteriia</taxon>
        <taxon>Sphingobacteriales</taxon>
        <taxon>Sphingobacteriaceae</taxon>
        <taxon>Mucilaginibacter</taxon>
    </lineage>
</organism>
<dbReference type="Pfam" id="PF13620">
    <property type="entry name" value="CarboxypepD_reg"/>
    <property type="match status" value="1"/>
</dbReference>
<name>A0ABW5Y8D3_9SPHI</name>
<dbReference type="InterPro" id="IPR008969">
    <property type="entry name" value="CarboxyPept-like_regulatory"/>
</dbReference>
<dbReference type="EMBL" id="JBHUPD010000001">
    <property type="protein sequence ID" value="MFD2871249.1"/>
    <property type="molecule type" value="Genomic_DNA"/>
</dbReference>
<evidence type="ECO:0000313" key="2">
    <source>
        <dbReference type="Proteomes" id="UP001597557"/>
    </source>
</evidence>
<protein>
    <submittedName>
        <fullName evidence="1">Carboxypeptidase regulatory-like domain-containing protein</fullName>
    </submittedName>
</protein>
<reference evidence="2" key="1">
    <citation type="journal article" date="2019" name="Int. J. Syst. Evol. Microbiol.">
        <title>The Global Catalogue of Microorganisms (GCM) 10K type strain sequencing project: providing services to taxonomists for standard genome sequencing and annotation.</title>
        <authorList>
            <consortium name="The Broad Institute Genomics Platform"/>
            <consortium name="The Broad Institute Genome Sequencing Center for Infectious Disease"/>
            <person name="Wu L."/>
            <person name="Ma J."/>
        </authorList>
    </citation>
    <scope>NUCLEOTIDE SEQUENCE [LARGE SCALE GENOMIC DNA]</scope>
    <source>
        <strain evidence="2">KCTC 22437</strain>
    </source>
</reference>
<dbReference type="RefSeq" id="WP_377181746.1">
    <property type="nucleotide sequence ID" value="NZ_JBHUPD010000001.1"/>
</dbReference>
<keyword evidence="2" id="KW-1185">Reference proteome</keyword>
<gene>
    <name evidence="1" type="ORF">ACFS5N_02140</name>
</gene>
<accession>A0ABW5Y8D3</accession>
<dbReference type="SUPFAM" id="SSF56935">
    <property type="entry name" value="Porins"/>
    <property type="match status" value="1"/>
</dbReference>
<dbReference type="SUPFAM" id="SSF49464">
    <property type="entry name" value="Carboxypeptidase regulatory domain-like"/>
    <property type="match status" value="1"/>
</dbReference>
<comment type="caution">
    <text evidence="1">The sequence shown here is derived from an EMBL/GenBank/DDBJ whole genome shotgun (WGS) entry which is preliminary data.</text>
</comment>
<dbReference type="Proteomes" id="UP001597557">
    <property type="component" value="Unassembled WGS sequence"/>
</dbReference>
<dbReference type="Gene3D" id="2.60.40.1120">
    <property type="entry name" value="Carboxypeptidase-like, regulatory domain"/>
    <property type="match status" value="1"/>
</dbReference>
<sequence length="890" mass="99910">MIYLNKWVAVALIWLLLPSVCLSQTLKGTVTDSLNKPVAMAGVNLKNSKDLIIAYTTTNNKGDYALQIPANTEKNGLKLEVSCLGFKKATREVVDLAAAYNFKLTNAVNQLKTVVVKNNRPYLRTSGDTLSYKVSDFSSPQDRVIGDVLKRLPGIDVDKDGKVSYNGKAISNLYIGGDNLLDDRYNIATRNIPQGVVDEMQVIQNHQPIRMLQGKVNSDAVAINLTIKKNAKMQLIGQEKFGAGLPGNYDVDVNAMMFKDKYKAINYLKGNNIGYDVASELISHNSGSYMSGLDNNKPSSLLSLGTAGDPDLPRNRYLTNQSGLFNVNNLVNVRKDLQLRVNLSYMRDRQLQNYFRTSDVYLPGDTVHYTETQHNKNRPDLLHAQFTVNINNDKYYLNDNLSTDYSHRTGYSSLVTNNVPVNQVLKDNMLDLSNDFNLMKTLKNSNIIEASSYINHTGEPENRVIDPGLNPDIFNNNAAYAQLIQNVNIPGFFTNNYLNYRIPKQYVTQSYRMGFSRQSQQLNSDLSVMQLNKTVNLVSDSAKNNLGWSRNKIYTEADYDITGQKLKATFSLPLTYLDIAYNDRFYKLDKTVNRLYFDPSLFMKYQTGVENNLTATYNFHNSIGSITDVYRGYILSNYRSLGANNADLTESQTQSASLGFNFRKAIILLFFNINASYTHQSSNSIASAVLSNNIQQRIVLPYANSMNAWALSSKVSKYDFALRTTFSLGGSWQTASTNQIQNGLVLPYNTINTNLNFGIETKAADRVTLSYNGNYNVTTSKSSAVTSTSKFERLIQSASANYNITDYLFLNVSGDHYYTRQQNAGDLKYIFADASIRYRFKKTKLDVELDAQNLFNTKNYTAVYLSANMYAASSYTIPGRIIMAKATFSL</sequence>
<proteinExistence type="predicted"/>
<evidence type="ECO:0000313" key="1">
    <source>
        <dbReference type="EMBL" id="MFD2871249.1"/>
    </source>
</evidence>